<dbReference type="Pfam" id="PF11789">
    <property type="entry name" value="zf-Nse"/>
    <property type="match status" value="1"/>
</dbReference>
<keyword evidence="7" id="KW-0833">Ubl conjugation pathway</keyword>
<evidence type="ECO:0000256" key="8">
    <source>
        <dbReference type="ARBA" id="ARBA00022833"/>
    </source>
</evidence>
<evidence type="ECO:0000259" key="10">
    <source>
        <dbReference type="Pfam" id="PF11789"/>
    </source>
</evidence>
<dbReference type="GO" id="GO:0030915">
    <property type="term" value="C:Smc5-Smc6 complex"/>
    <property type="evidence" value="ECO:0007669"/>
    <property type="project" value="InterPro"/>
</dbReference>
<evidence type="ECO:0000256" key="7">
    <source>
        <dbReference type="ARBA" id="ARBA00022786"/>
    </source>
</evidence>
<dbReference type="InterPro" id="IPR004181">
    <property type="entry name" value="Znf_MIZ"/>
</dbReference>
<keyword evidence="9" id="KW-0539">Nucleus</keyword>
<keyword evidence="8" id="KW-0862">Zinc</keyword>
<dbReference type="GO" id="GO:0016925">
    <property type="term" value="P:protein sumoylation"/>
    <property type="evidence" value="ECO:0007669"/>
    <property type="project" value="TreeGrafter"/>
</dbReference>
<evidence type="ECO:0000256" key="9">
    <source>
        <dbReference type="ARBA" id="ARBA00023242"/>
    </source>
</evidence>
<keyword evidence="5" id="KW-0479">Metal-binding</keyword>
<evidence type="ECO:0000256" key="2">
    <source>
        <dbReference type="ARBA" id="ARBA00004718"/>
    </source>
</evidence>
<gene>
    <name evidence="11" type="ORF">HK099_005645</name>
</gene>
<dbReference type="GO" id="GO:0008270">
    <property type="term" value="F:zinc ion binding"/>
    <property type="evidence" value="ECO:0007669"/>
    <property type="project" value="UniProtKB-KW"/>
</dbReference>
<comment type="similarity">
    <text evidence="3">Belongs to the NSE2 family.</text>
</comment>
<keyword evidence="4" id="KW-0808">Transferase</keyword>
<dbReference type="InterPro" id="IPR013083">
    <property type="entry name" value="Znf_RING/FYVE/PHD"/>
</dbReference>
<sequence>MDPQPNHYQRELQLATLLTPIIKDLSGNLQNLDQSLDIVNYLEVDVTESCLVEEKKDEEIELLQDLATKFLMQKRLLQFQLQTFQGLKEDYQKIVQSNVKEGGKFDVGDPKFLRKYFEFALNEKLDEFNQISDEKKFESDLRERKKKIWEHLNPGKRYIPIQDEDEDVIITSQMETFTCPITSTFMNDIIYTSNACNHSYSEVIMRILRSRNGQDECPVTGCNYLVKPSNLVRNYDMERRAKDYQRSQLEVEVDDEVDGVVTI</sequence>
<protein>
    <recommendedName>
        <fullName evidence="10">SP-RING-type domain-containing protein</fullName>
    </recommendedName>
</protein>
<dbReference type="Gene3D" id="3.30.40.10">
    <property type="entry name" value="Zinc/RING finger domain, C3HC4 (zinc finger)"/>
    <property type="match status" value="1"/>
</dbReference>
<reference evidence="11" key="1">
    <citation type="submission" date="2020-05" db="EMBL/GenBank/DDBJ databases">
        <title>Phylogenomic resolution of chytrid fungi.</title>
        <authorList>
            <person name="Stajich J.E."/>
            <person name="Amses K."/>
            <person name="Simmons R."/>
            <person name="Seto K."/>
            <person name="Myers J."/>
            <person name="Bonds A."/>
            <person name="Quandt C.A."/>
            <person name="Barry K."/>
            <person name="Liu P."/>
            <person name="Grigoriev I."/>
            <person name="Longcore J.E."/>
            <person name="James T.Y."/>
        </authorList>
    </citation>
    <scope>NUCLEOTIDE SEQUENCE</scope>
    <source>
        <strain evidence="11">JEL0476</strain>
    </source>
</reference>
<dbReference type="InterPro" id="IPR026846">
    <property type="entry name" value="Nse2(Mms21)"/>
</dbReference>
<evidence type="ECO:0000256" key="5">
    <source>
        <dbReference type="ARBA" id="ARBA00022723"/>
    </source>
</evidence>
<accession>A0AAD5Y379</accession>
<comment type="pathway">
    <text evidence="2">Protein modification; protein sumoylation.</text>
</comment>
<dbReference type="PANTHER" id="PTHR21330">
    <property type="entry name" value="E3 SUMO-PROTEIN LIGASE NSE2"/>
    <property type="match status" value="1"/>
</dbReference>
<keyword evidence="12" id="KW-1185">Reference proteome</keyword>
<evidence type="ECO:0000256" key="3">
    <source>
        <dbReference type="ARBA" id="ARBA00008212"/>
    </source>
</evidence>
<dbReference type="PANTHER" id="PTHR21330:SF1">
    <property type="entry name" value="E3 SUMO-PROTEIN LIGASE NSE2"/>
    <property type="match status" value="1"/>
</dbReference>
<dbReference type="GO" id="GO:0000724">
    <property type="term" value="P:double-strand break repair via homologous recombination"/>
    <property type="evidence" value="ECO:0007669"/>
    <property type="project" value="InterPro"/>
</dbReference>
<comment type="subcellular location">
    <subcellularLocation>
        <location evidence="1">Nucleus</location>
    </subcellularLocation>
</comment>
<evidence type="ECO:0000313" key="11">
    <source>
        <dbReference type="EMBL" id="KAJ3226060.1"/>
    </source>
</evidence>
<proteinExistence type="inferred from homology"/>
<comment type="caution">
    <text evidence="11">The sequence shown here is derived from an EMBL/GenBank/DDBJ whole genome shotgun (WGS) entry which is preliminary data.</text>
</comment>
<evidence type="ECO:0000256" key="6">
    <source>
        <dbReference type="ARBA" id="ARBA00022771"/>
    </source>
</evidence>
<evidence type="ECO:0000313" key="12">
    <source>
        <dbReference type="Proteomes" id="UP001211065"/>
    </source>
</evidence>
<dbReference type="CDD" id="cd16651">
    <property type="entry name" value="SPL-RING_NSE2"/>
    <property type="match status" value="1"/>
</dbReference>
<dbReference type="SUPFAM" id="SSF57850">
    <property type="entry name" value="RING/U-box"/>
    <property type="match status" value="1"/>
</dbReference>
<dbReference type="GO" id="GO:0005634">
    <property type="term" value="C:nucleus"/>
    <property type="evidence" value="ECO:0007669"/>
    <property type="project" value="UniProtKB-SubCell"/>
</dbReference>
<dbReference type="GO" id="GO:0061665">
    <property type="term" value="F:SUMO ligase activity"/>
    <property type="evidence" value="ECO:0007669"/>
    <property type="project" value="TreeGrafter"/>
</dbReference>
<name>A0AAD5Y379_9FUNG</name>
<feature type="domain" description="SP-RING-type" evidence="10">
    <location>
        <begin position="166"/>
        <end position="223"/>
    </location>
</feature>
<dbReference type="EMBL" id="JADGJW010000045">
    <property type="protein sequence ID" value="KAJ3226060.1"/>
    <property type="molecule type" value="Genomic_DNA"/>
</dbReference>
<keyword evidence="6" id="KW-0863">Zinc-finger</keyword>
<evidence type="ECO:0000256" key="1">
    <source>
        <dbReference type="ARBA" id="ARBA00004123"/>
    </source>
</evidence>
<dbReference type="AlphaFoldDB" id="A0AAD5Y379"/>
<evidence type="ECO:0000256" key="4">
    <source>
        <dbReference type="ARBA" id="ARBA00022679"/>
    </source>
</evidence>
<dbReference type="Proteomes" id="UP001211065">
    <property type="component" value="Unassembled WGS sequence"/>
</dbReference>
<organism evidence="11 12">
    <name type="scientific">Clydaea vesicula</name>
    <dbReference type="NCBI Taxonomy" id="447962"/>
    <lineage>
        <taxon>Eukaryota</taxon>
        <taxon>Fungi</taxon>
        <taxon>Fungi incertae sedis</taxon>
        <taxon>Chytridiomycota</taxon>
        <taxon>Chytridiomycota incertae sedis</taxon>
        <taxon>Chytridiomycetes</taxon>
        <taxon>Lobulomycetales</taxon>
        <taxon>Lobulomycetaceae</taxon>
        <taxon>Clydaea</taxon>
    </lineage>
</organism>